<keyword evidence="4" id="KW-0408">Iron</keyword>
<dbReference type="InterPro" id="IPR036396">
    <property type="entry name" value="Cyt_P450_sf"/>
</dbReference>
<organism evidence="5 6">
    <name type="scientific">Ceratopteris richardii</name>
    <name type="common">Triangle waterfern</name>
    <dbReference type="NCBI Taxonomy" id="49495"/>
    <lineage>
        <taxon>Eukaryota</taxon>
        <taxon>Viridiplantae</taxon>
        <taxon>Streptophyta</taxon>
        <taxon>Embryophyta</taxon>
        <taxon>Tracheophyta</taxon>
        <taxon>Polypodiopsida</taxon>
        <taxon>Polypodiidae</taxon>
        <taxon>Polypodiales</taxon>
        <taxon>Pteridineae</taxon>
        <taxon>Pteridaceae</taxon>
        <taxon>Parkerioideae</taxon>
        <taxon>Ceratopteris</taxon>
    </lineage>
</organism>
<dbReference type="EMBL" id="CM035406">
    <property type="protein sequence ID" value="KAH7446266.1"/>
    <property type="molecule type" value="Genomic_DNA"/>
</dbReference>
<evidence type="ECO:0000313" key="6">
    <source>
        <dbReference type="Proteomes" id="UP000825935"/>
    </source>
</evidence>
<accession>A0A8T2VKE4</accession>
<dbReference type="Proteomes" id="UP000825935">
    <property type="component" value="Chromosome 1"/>
</dbReference>
<dbReference type="PANTHER" id="PTHR24296">
    <property type="entry name" value="CYTOCHROME P450"/>
    <property type="match status" value="1"/>
</dbReference>
<gene>
    <name evidence="5" type="ORF">KP509_01G048800</name>
</gene>
<keyword evidence="3" id="KW-0560">Oxidoreductase</keyword>
<evidence type="ECO:0000256" key="1">
    <source>
        <dbReference type="ARBA" id="ARBA00010617"/>
    </source>
</evidence>
<evidence type="ECO:0000256" key="2">
    <source>
        <dbReference type="ARBA" id="ARBA00022723"/>
    </source>
</evidence>
<dbReference type="AlphaFoldDB" id="A0A8T2VKE4"/>
<protein>
    <recommendedName>
        <fullName evidence="7">Cytochrome P450</fullName>
    </recommendedName>
</protein>
<dbReference type="SUPFAM" id="SSF48264">
    <property type="entry name" value="Cytochrome P450"/>
    <property type="match status" value="1"/>
</dbReference>
<dbReference type="OrthoDB" id="1938411at2759"/>
<dbReference type="GO" id="GO:0020037">
    <property type="term" value="F:heme binding"/>
    <property type="evidence" value="ECO:0007669"/>
    <property type="project" value="InterPro"/>
</dbReference>
<evidence type="ECO:0000313" key="5">
    <source>
        <dbReference type="EMBL" id="KAH7446266.1"/>
    </source>
</evidence>
<dbReference type="GO" id="GO:0005506">
    <property type="term" value="F:iron ion binding"/>
    <property type="evidence" value="ECO:0007669"/>
    <property type="project" value="InterPro"/>
</dbReference>
<comment type="caution">
    <text evidence="5">The sequence shown here is derived from an EMBL/GenBank/DDBJ whole genome shotgun (WGS) entry which is preliminary data.</text>
</comment>
<evidence type="ECO:0000256" key="3">
    <source>
        <dbReference type="ARBA" id="ARBA00023002"/>
    </source>
</evidence>
<dbReference type="Gene3D" id="1.10.630.10">
    <property type="entry name" value="Cytochrome P450"/>
    <property type="match status" value="1"/>
</dbReference>
<keyword evidence="6" id="KW-1185">Reference proteome</keyword>
<dbReference type="GO" id="GO:0016705">
    <property type="term" value="F:oxidoreductase activity, acting on paired donors, with incorporation or reduction of molecular oxygen"/>
    <property type="evidence" value="ECO:0007669"/>
    <property type="project" value="InterPro"/>
</dbReference>
<name>A0A8T2VKE4_CERRI</name>
<comment type="similarity">
    <text evidence="1">Belongs to the cytochrome P450 family.</text>
</comment>
<evidence type="ECO:0000256" key="4">
    <source>
        <dbReference type="ARBA" id="ARBA00023004"/>
    </source>
</evidence>
<keyword evidence="2" id="KW-0479">Metal-binding</keyword>
<reference evidence="5" key="1">
    <citation type="submission" date="2021-08" db="EMBL/GenBank/DDBJ databases">
        <title>WGS assembly of Ceratopteris richardii.</title>
        <authorList>
            <person name="Marchant D.B."/>
            <person name="Chen G."/>
            <person name="Jenkins J."/>
            <person name="Shu S."/>
            <person name="Leebens-Mack J."/>
            <person name="Grimwood J."/>
            <person name="Schmutz J."/>
            <person name="Soltis P."/>
            <person name="Soltis D."/>
            <person name="Chen Z.-H."/>
        </authorList>
    </citation>
    <scope>NUCLEOTIDE SEQUENCE</scope>
    <source>
        <strain evidence="5">Whitten #5841</strain>
        <tissue evidence="5">Leaf</tissue>
    </source>
</reference>
<sequence length="138" mass="16167">MANMHQMHCWFQSFFTSSHRTVTLRTFAGRIMYLTLDPVNVHYILKDKFQNYPKGERVHSVLHDFMGDGICNSDGKIWRKHRKIASFEFSNRKLKQMSLTTFRRDALPSSSSSSHLCDFSSFSRFARPLHEDDNGFLV</sequence>
<evidence type="ECO:0008006" key="7">
    <source>
        <dbReference type="Google" id="ProtNLM"/>
    </source>
</evidence>
<dbReference type="GO" id="GO:0004497">
    <property type="term" value="F:monooxygenase activity"/>
    <property type="evidence" value="ECO:0007669"/>
    <property type="project" value="InterPro"/>
</dbReference>
<proteinExistence type="inferred from homology"/>